<dbReference type="AlphaFoldDB" id="A0A2N6T369"/>
<dbReference type="Proteomes" id="UP000235836">
    <property type="component" value="Unassembled WGS sequence"/>
</dbReference>
<name>A0A2N6T369_9CORY</name>
<accession>A0A2N6T369</accession>
<organism evidence="1 2">
    <name type="scientific">Corynebacterium tuscaniense</name>
    <dbReference type="NCBI Taxonomy" id="302449"/>
    <lineage>
        <taxon>Bacteria</taxon>
        <taxon>Bacillati</taxon>
        <taxon>Actinomycetota</taxon>
        <taxon>Actinomycetes</taxon>
        <taxon>Mycobacteriales</taxon>
        <taxon>Corynebacteriaceae</taxon>
        <taxon>Corynebacterium</taxon>
    </lineage>
</organism>
<evidence type="ECO:0000313" key="2">
    <source>
        <dbReference type="Proteomes" id="UP000235836"/>
    </source>
</evidence>
<reference evidence="1 2" key="1">
    <citation type="submission" date="2017-09" db="EMBL/GenBank/DDBJ databases">
        <title>Bacterial strain isolated from the female urinary microbiota.</title>
        <authorList>
            <person name="Thomas-White K."/>
            <person name="Kumar N."/>
            <person name="Forster S."/>
            <person name="Putonti C."/>
            <person name="Lawley T."/>
            <person name="Wolfe A.J."/>
        </authorList>
    </citation>
    <scope>NUCLEOTIDE SEQUENCE [LARGE SCALE GENOMIC DNA]</scope>
    <source>
        <strain evidence="1 2">UMB0792</strain>
    </source>
</reference>
<keyword evidence="2" id="KW-1185">Reference proteome</keyword>
<dbReference type="EMBL" id="PNHG01000016">
    <property type="protein sequence ID" value="PMC63788.1"/>
    <property type="molecule type" value="Genomic_DNA"/>
</dbReference>
<protein>
    <submittedName>
        <fullName evidence="1">Uncharacterized protein</fullName>
    </submittedName>
</protein>
<sequence length="125" mass="13639">MLSTGRFGGLLRVCGFGFSVCGMNPFAALVAGLTNPIETLASFDAQVLRDTGCSPARVREWAKLHKVYYGKTTFTRKQTDAIKVARSTQKSLDQLVYIESRISSVEDPQREMAAAPRVAFHPGGL</sequence>
<evidence type="ECO:0000313" key="1">
    <source>
        <dbReference type="EMBL" id="PMC63788.1"/>
    </source>
</evidence>
<proteinExistence type="predicted"/>
<comment type="caution">
    <text evidence="1">The sequence shown here is derived from an EMBL/GenBank/DDBJ whole genome shotgun (WGS) entry which is preliminary data.</text>
</comment>
<gene>
    <name evidence="1" type="ORF">CJ203_09250</name>
</gene>